<evidence type="ECO:0000259" key="1">
    <source>
        <dbReference type="PROSITE" id="PS51186"/>
    </source>
</evidence>
<evidence type="ECO:0000313" key="3">
    <source>
        <dbReference type="Proteomes" id="UP001601444"/>
    </source>
</evidence>
<evidence type="ECO:0000313" key="2">
    <source>
        <dbReference type="EMBL" id="MFF0541611.1"/>
    </source>
</evidence>
<dbReference type="CDD" id="cd04301">
    <property type="entry name" value="NAT_SF"/>
    <property type="match status" value="1"/>
</dbReference>
<dbReference type="RefSeq" id="WP_387698781.1">
    <property type="nucleotide sequence ID" value="NZ_JBIAMX010000001.1"/>
</dbReference>
<gene>
    <name evidence="2" type="ORF">ACFYTF_02090</name>
</gene>
<keyword evidence="2" id="KW-0012">Acyltransferase</keyword>
<sequence length="303" mass="32762">MTRALRPATAADAEALGGLLTELHAHYGKSWPAVVQVRLHRAWFPGGEVARPAPLLVLDDDVPVGFAVYGPPSTYGGSVGPIRITEFGVAGSALGTGVGAALYSRLERIAAELGSRLEAPAQADPDVFVAVERYVHPSLIDLERERADAARWADLRALCADKGWPPPRHTNLWKTYVDHRHGDLLAEGEVPFVELSDGRLVTARFRTIWKDDRYLGPDAVTGWSLALADSALRSLGALSIEFGWSLATKRPAVAVRGDDGIESVTYPFYEGSHFGSSSGTVTYRIDPLAGTVACREDLTFERD</sequence>
<proteinExistence type="predicted"/>
<name>A0ABW6PGT6_9NOCA</name>
<dbReference type="Pfam" id="PF00583">
    <property type="entry name" value="Acetyltransf_1"/>
    <property type="match status" value="1"/>
</dbReference>
<dbReference type="InterPro" id="IPR016181">
    <property type="entry name" value="Acyl_CoA_acyltransferase"/>
</dbReference>
<protein>
    <submittedName>
        <fullName evidence="2">GNAT family N-acetyltransferase</fullName>
        <ecNumber evidence="2">2.3.-.-</ecNumber>
    </submittedName>
</protein>
<dbReference type="Gene3D" id="3.40.630.30">
    <property type="match status" value="1"/>
</dbReference>
<comment type="caution">
    <text evidence="2">The sequence shown here is derived from an EMBL/GenBank/DDBJ whole genome shotgun (WGS) entry which is preliminary data.</text>
</comment>
<organism evidence="2 3">
    <name type="scientific">Nocardia thailandica</name>
    <dbReference type="NCBI Taxonomy" id="257275"/>
    <lineage>
        <taxon>Bacteria</taxon>
        <taxon>Bacillati</taxon>
        <taxon>Actinomycetota</taxon>
        <taxon>Actinomycetes</taxon>
        <taxon>Mycobacteriales</taxon>
        <taxon>Nocardiaceae</taxon>
        <taxon>Nocardia</taxon>
    </lineage>
</organism>
<dbReference type="EMBL" id="JBIAMX010000001">
    <property type="protein sequence ID" value="MFF0541611.1"/>
    <property type="molecule type" value="Genomic_DNA"/>
</dbReference>
<accession>A0ABW6PGT6</accession>
<dbReference type="InterPro" id="IPR000182">
    <property type="entry name" value="GNAT_dom"/>
</dbReference>
<dbReference type="EC" id="2.3.-.-" evidence="2"/>
<keyword evidence="3" id="KW-1185">Reference proteome</keyword>
<reference evidence="2 3" key="1">
    <citation type="submission" date="2024-10" db="EMBL/GenBank/DDBJ databases">
        <title>The Natural Products Discovery Center: Release of the First 8490 Sequenced Strains for Exploring Actinobacteria Biosynthetic Diversity.</title>
        <authorList>
            <person name="Kalkreuter E."/>
            <person name="Kautsar S.A."/>
            <person name="Yang D."/>
            <person name="Bader C.D."/>
            <person name="Teijaro C.N."/>
            <person name="Fluegel L."/>
            <person name="Davis C.M."/>
            <person name="Simpson J.R."/>
            <person name="Lauterbach L."/>
            <person name="Steele A.D."/>
            <person name="Gui C."/>
            <person name="Meng S."/>
            <person name="Li G."/>
            <person name="Viehrig K."/>
            <person name="Ye F."/>
            <person name="Su P."/>
            <person name="Kiefer A.F."/>
            <person name="Nichols A."/>
            <person name="Cepeda A.J."/>
            <person name="Yan W."/>
            <person name="Fan B."/>
            <person name="Jiang Y."/>
            <person name="Adhikari A."/>
            <person name="Zheng C.-J."/>
            <person name="Schuster L."/>
            <person name="Cowan T.M."/>
            <person name="Smanski M.J."/>
            <person name="Chevrette M.G."/>
            <person name="De Carvalho L.P.S."/>
            <person name="Shen B."/>
        </authorList>
    </citation>
    <scope>NUCLEOTIDE SEQUENCE [LARGE SCALE GENOMIC DNA]</scope>
    <source>
        <strain evidence="2 3">NPDC004045</strain>
    </source>
</reference>
<keyword evidence="2" id="KW-0808">Transferase</keyword>
<dbReference type="GO" id="GO:0016746">
    <property type="term" value="F:acyltransferase activity"/>
    <property type="evidence" value="ECO:0007669"/>
    <property type="project" value="UniProtKB-KW"/>
</dbReference>
<dbReference type="SUPFAM" id="SSF55729">
    <property type="entry name" value="Acyl-CoA N-acyltransferases (Nat)"/>
    <property type="match status" value="1"/>
</dbReference>
<dbReference type="PROSITE" id="PS51186">
    <property type="entry name" value="GNAT"/>
    <property type="match status" value="1"/>
</dbReference>
<dbReference type="Proteomes" id="UP001601444">
    <property type="component" value="Unassembled WGS sequence"/>
</dbReference>
<feature type="domain" description="N-acetyltransferase" evidence="1">
    <location>
        <begin position="3"/>
        <end position="165"/>
    </location>
</feature>